<dbReference type="AlphaFoldDB" id="A0A6B0R0K0"/>
<gene>
    <name evidence="1" type="ORF">E5288_WYG022687</name>
</gene>
<sequence length="125" mass="13944">MWAFLLKDQDKAQRLEEATKAQSLENLSALPGCDGYVTRPRVQCGVTILKYEMTQSSTRLYMLNLLQLGHPADLPEVPTAEFIVTIVEPYAKGTGVEPYTKVKGQKSLELINPHSNCCHEPPDLN</sequence>
<evidence type="ECO:0000313" key="1">
    <source>
        <dbReference type="EMBL" id="MXQ82752.1"/>
    </source>
</evidence>
<name>A0A6B0R0K0_9CETA</name>
<dbReference type="EMBL" id="VBQZ03000014">
    <property type="protein sequence ID" value="MXQ82752.1"/>
    <property type="molecule type" value="Genomic_DNA"/>
</dbReference>
<accession>A0A6B0R0K0</accession>
<proteinExistence type="predicted"/>
<dbReference type="Proteomes" id="UP000322234">
    <property type="component" value="Unassembled WGS sequence"/>
</dbReference>
<organism evidence="1 2">
    <name type="scientific">Bos mutus</name>
    <name type="common">wild yak</name>
    <dbReference type="NCBI Taxonomy" id="72004"/>
    <lineage>
        <taxon>Eukaryota</taxon>
        <taxon>Metazoa</taxon>
        <taxon>Chordata</taxon>
        <taxon>Craniata</taxon>
        <taxon>Vertebrata</taxon>
        <taxon>Euteleostomi</taxon>
        <taxon>Mammalia</taxon>
        <taxon>Eutheria</taxon>
        <taxon>Laurasiatheria</taxon>
        <taxon>Artiodactyla</taxon>
        <taxon>Ruminantia</taxon>
        <taxon>Pecora</taxon>
        <taxon>Bovidae</taxon>
        <taxon>Bovinae</taxon>
        <taxon>Bos</taxon>
    </lineage>
</organism>
<evidence type="ECO:0000313" key="2">
    <source>
        <dbReference type="Proteomes" id="UP000322234"/>
    </source>
</evidence>
<comment type="caution">
    <text evidence="1">The sequence shown here is derived from an EMBL/GenBank/DDBJ whole genome shotgun (WGS) entry which is preliminary data.</text>
</comment>
<protein>
    <submittedName>
        <fullName evidence="1">Uncharacterized protein</fullName>
    </submittedName>
</protein>
<keyword evidence="2" id="KW-1185">Reference proteome</keyword>
<reference evidence="1" key="1">
    <citation type="submission" date="2019-10" db="EMBL/GenBank/DDBJ databases">
        <title>The sequence and de novo assembly of the wild yak genome.</title>
        <authorList>
            <person name="Liu Y."/>
        </authorList>
    </citation>
    <scope>NUCLEOTIDE SEQUENCE [LARGE SCALE GENOMIC DNA]</scope>
    <source>
        <strain evidence="1">WY2019</strain>
    </source>
</reference>